<keyword evidence="8 11" id="KW-1015">Disulfide bond</keyword>
<proteinExistence type="inferred from homology"/>
<dbReference type="InterPro" id="IPR036249">
    <property type="entry name" value="Thioredoxin-like_sf"/>
</dbReference>
<evidence type="ECO:0000256" key="2">
    <source>
        <dbReference type="ARBA" id="ARBA00004319"/>
    </source>
</evidence>
<name>L8GGX4_ACACF</name>
<comment type="similarity">
    <text evidence="3 12">Belongs to the protein disulfide isomerase family.</text>
</comment>
<organism evidence="15 16">
    <name type="scientific">Acanthamoeba castellanii (strain ATCC 30010 / Neff)</name>
    <dbReference type="NCBI Taxonomy" id="1257118"/>
    <lineage>
        <taxon>Eukaryota</taxon>
        <taxon>Amoebozoa</taxon>
        <taxon>Discosea</taxon>
        <taxon>Longamoebia</taxon>
        <taxon>Centramoebida</taxon>
        <taxon>Acanthamoebidae</taxon>
        <taxon>Acanthamoeba</taxon>
    </lineage>
</organism>
<feature type="disulfide bond" description="Redox-active" evidence="11">
    <location>
        <begin position="506"/>
        <end position="509"/>
    </location>
</feature>
<dbReference type="Pfam" id="PF13848">
    <property type="entry name" value="Thioredoxin_6"/>
    <property type="match status" value="1"/>
</dbReference>
<dbReference type="GO" id="GO:0003756">
    <property type="term" value="F:protein disulfide isomerase activity"/>
    <property type="evidence" value="ECO:0007669"/>
    <property type="project" value="UniProtKB-EC"/>
</dbReference>
<evidence type="ECO:0000256" key="9">
    <source>
        <dbReference type="ARBA" id="ARBA00023235"/>
    </source>
</evidence>
<reference evidence="15 16" key="1">
    <citation type="journal article" date="2013" name="Genome Biol.">
        <title>Genome of Acanthamoeba castellanii highlights extensive lateral gene transfer and early evolution of tyrosine kinase signaling.</title>
        <authorList>
            <person name="Clarke M."/>
            <person name="Lohan A.J."/>
            <person name="Liu B."/>
            <person name="Lagkouvardos I."/>
            <person name="Roy S."/>
            <person name="Zafar N."/>
            <person name="Bertelli C."/>
            <person name="Schilde C."/>
            <person name="Kianianmomeni A."/>
            <person name="Burglin T.R."/>
            <person name="Frech C."/>
            <person name="Turcotte B."/>
            <person name="Kopec K.O."/>
            <person name="Synnott J.M."/>
            <person name="Choo C."/>
            <person name="Paponov I."/>
            <person name="Finkler A."/>
            <person name="Soon Heng Tan C."/>
            <person name="Hutchins A.P."/>
            <person name="Weinmeier T."/>
            <person name="Rattei T."/>
            <person name="Chu J.S."/>
            <person name="Gimenez G."/>
            <person name="Irimia M."/>
            <person name="Rigden D.J."/>
            <person name="Fitzpatrick D.A."/>
            <person name="Lorenzo-Morales J."/>
            <person name="Bateman A."/>
            <person name="Chiu C.H."/>
            <person name="Tang P."/>
            <person name="Hegemann P."/>
            <person name="Fromm H."/>
            <person name="Raoult D."/>
            <person name="Greub G."/>
            <person name="Miranda-Saavedra D."/>
            <person name="Chen N."/>
            <person name="Nash P."/>
            <person name="Ginger M.L."/>
            <person name="Horn M."/>
            <person name="Schaap P."/>
            <person name="Caler L."/>
            <person name="Loftus B."/>
        </authorList>
    </citation>
    <scope>NUCLEOTIDE SEQUENCE [LARGE SCALE GENOMIC DNA]</scope>
    <source>
        <strain evidence="15 16">Neff</strain>
    </source>
</reference>
<comment type="subcellular location">
    <subcellularLocation>
        <location evidence="2">Endoplasmic reticulum lumen</location>
    </subcellularLocation>
</comment>
<dbReference type="InterPro" id="IPR005792">
    <property type="entry name" value="Prot_disulphide_isomerase"/>
</dbReference>
<keyword evidence="10 11" id="KW-0676">Redox-active center</keyword>
<accession>L8GGX4</accession>
<dbReference type="OMA" id="REDYVWS"/>
<dbReference type="PROSITE" id="PS00194">
    <property type="entry name" value="THIOREDOXIN_1"/>
    <property type="match status" value="2"/>
</dbReference>
<evidence type="ECO:0000256" key="6">
    <source>
        <dbReference type="ARBA" id="ARBA00022737"/>
    </source>
</evidence>
<dbReference type="PROSITE" id="PS51352">
    <property type="entry name" value="THIOREDOXIN_2"/>
    <property type="match status" value="2"/>
</dbReference>
<dbReference type="GeneID" id="14912775"/>
<dbReference type="FunFam" id="3.40.30.10:FF:000107">
    <property type="entry name" value="Protein disulfide-isomerase 5-2"/>
    <property type="match status" value="1"/>
</dbReference>
<dbReference type="CDD" id="cd02982">
    <property type="entry name" value="PDI_b'_family"/>
    <property type="match status" value="1"/>
</dbReference>
<feature type="signal peptide" evidence="13">
    <location>
        <begin position="1"/>
        <end position="20"/>
    </location>
</feature>
<evidence type="ECO:0000313" key="15">
    <source>
        <dbReference type="EMBL" id="ELR12345.1"/>
    </source>
</evidence>
<dbReference type="NCBIfam" id="TIGR01126">
    <property type="entry name" value="pdi_dom"/>
    <property type="match status" value="2"/>
</dbReference>
<evidence type="ECO:0000256" key="11">
    <source>
        <dbReference type="PIRSR" id="PIRSR605792-51"/>
    </source>
</evidence>
<dbReference type="STRING" id="1257118.L8GGX4"/>
<dbReference type="InterPro" id="IPR005788">
    <property type="entry name" value="PDI_thioredoxin-like_dom"/>
</dbReference>
<dbReference type="Gene3D" id="3.40.30.10">
    <property type="entry name" value="Glutaredoxin"/>
    <property type="match status" value="4"/>
</dbReference>
<feature type="domain" description="Thioredoxin" evidence="14">
    <location>
        <begin position="456"/>
        <end position="585"/>
    </location>
</feature>
<dbReference type="Proteomes" id="UP000011083">
    <property type="component" value="Unassembled WGS sequence"/>
</dbReference>
<dbReference type="OrthoDB" id="427280at2759"/>
<protein>
    <recommendedName>
        <fullName evidence="4 13">Protein disulfide-isomerase</fullName>
        <ecNumber evidence="4 13">5.3.4.1</ecNumber>
    </recommendedName>
</protein>
<keyword evidence="6" id="KW-0677">Repeat</keyword>
<evidence type="ECO:0000256" key="4">
    <source>
        <dbReference type="ARBA" id="ARBA00012723"/>
    </source>
</evidence>
<dbReference type="VEuPathDB" id="AmoebaDB:ACA1_374120"/>
<evidence type="ECO:0000256" key="1">
    <source>
        <dbReference type="ARBA" id="ARBA00001182"/>
    </source>
</evidence>
<dbReference type="Pfam" id="PF00085">
    <property type="entry name" value="Thioredoxin"/>
    <property type="match status" value="2"/>
</dbReference>
<dbReference type="KEGG" id="acan:ACA1_374120"/>
<dbReference type="RefSeq" id="XP_004334358.1">
    <property type="nucleotide sequence ID" value="XM_004334310.1"/>
</dbReference>
<dbReference type="GO" id="GO:0034976">
    <property type="term" value="P:response to endoplasmic reticulum stress"/>
    <property type="evidence" value="ECO:0007669"/>
    <property type="project" value="TreeGrafter"/>
</dbReference>
<gene>
    <name evidence="15" type="ORF">ACA1_374120</name>
</gene>
<dbReference type="NCBIfam" id="TIGR01130">
    <property type="entry name" value="ER_PDI_fam"/>
    <property type="match status" value="1"/>
</dbReference>
<dbReference type="EMBL" id="KB008119">
    <property type="protein sequence ID" value="ELR12345.1"/>
    <property type="molecule type" value="Genomic_DNA"/>
</dbReference>
<keyword evidence="7" id="KW-0256">Endoplasmic reticulum</keyword>
<dbReference type="InterPro" id="IPR017937">
    <property type="entry name" value="Thioredoxin_CS"/>
</dbReference>
<dbReference type="SUPFAM" id="SSF52833">
    <property type="entry name" value="Thioredoxin-like"/>
    <property type="match status" value="3"/>
</dbReference>
<feature type="domain" description="Thioredoxin" evidence="14">
    <location>
        <begin position="121"/>
        <end position="248"/>
    </location>
</feature>
<evidence type="ECO:0000256" key="5">
    <source>
        <dbReference type="ARBA" id="ARBA00022729"/>
    </source>
</evidence>
<feature type="chain" id="PRO_5005139208" description="Protein disulfide-isomerase" evidence="13">
    <location>
        <begin position="21"/>
        <end position="607"/>
    </location>
</feature>
<keyword evidence="9 13" id="KW-0413">Isomerase</keyword>
<keyword evidence="5 13" id="KW-0732">Signal</keyword>
<evidence type="ECO:0000313" key="16">
    <source>
        <dbReference type="Proteomes" id="UP000011083"/>
    </source>
</evidence>
<evidence type="ECO:0000256" key="13">
    <source>
        <dbReference type="RuleBase" id="RU361130"/>
    </source>
</evidence>
<evidence type="ECO:0000256" key="12">
    <source>
        <dbReference type="RuleBase" id="RU004208"/>
    </source>
</evidence>
<evidence type="ECO:0000256" key="3">
    <source>
        <dbReference type="ARBA" id="ARBA00006347"/>
    </source>
</evidence>
<dbReference type="EC" id="5.3.4.1" evidence="4 13"/>
<dbReference type="CDD" id="cd02995">
    <property type="entry name" value="PDI_a_PDI_a'_C"/>
    <property type="match status" value="1"/>
</dbReference>
<dbReference type="InterPro" id="IPR013766">
    <property type="entry name" value="Thioredoxin_domain"/>
</dbReference>
<dbReference type="PRINTS" id="PR00421">
    <property type="entry name" value="THIOREDOXIN"/>
</dbReference>
<dbReference type="GO" id="GO:0006457">
    <property type="term" value="P:protein folding"/>
    <property type="evidence" value="ECO:0007669"/>
    <property type="project" value="TreeGrafter"/>
</dbReference>
<comment type="catalytic activity">
    <reaction evidence="1 13">
        <text>Catalyzes the rearrangement of -S-S- bonds in proteins.</text>
        <dbReference type="EC" id="5.3.4.1"/>
    </reaction>
</comment>
<sequence length="607" mass="67326">MVKSCVLLFWACLVIGLVLASHVLGAPKADLFDFYADSDELDLEDVPLTPEEEAEEALFASFSPDDDEFMEILNNEDEAVLTGRQTTVDIIQQLKDLRDRRLREAEKPKEELQRVQGQQELKEEVAAKEAEVSAADAKKAEAVVALTAKSFDEALQKYPYAFIEFYAPWCGHCKKLAPELEDAARQLAGQPGVLVAKVDCTVEEVLGRRFDVRGYPTMKFFRHGKYLQDYELGRTAAELVAFIKKKSVPITVALNTVEEVNDFMAAHPTSLIVYAEPNSDALLGVRDTANQAVVEGFAFGEVSDPELIVKLGEQVDTVKVYRSFAPDEPHVLRNPTPASILGAVLAYGFPYVNNGPEAWDRVMSRKVPIIILFVDMEGEGVQNTLDWFTEVAKENIHRFSFLYAGKDFHSRLPTLGASGDIIPTIVAVDAETTKSWPFDESKDLNRENVEALLSGIADRTLRPHYTSERPPEDNSGDVLVVVGDTFEELVLNNDKDVLIEFYAPWCGHCKQMAPTWEKVGQHFAQDPDIVVAKIDASANDNPAVVVAGYPTIFLFPAGNKSNPIEYKGLTRHFDDFVAFVEDNATILATGMLMATTMTTCNARVDVD</sequence>
<dbReference type="AlphaFoldDB" id="L8GGX4"/>
<evidence type="ECO:0000256" key="7">
    <source>
        <dbReference type="ARBA" id="ARBA00022824"/>
    </source>
</evidence>
<dbReference type="CDD" id="cd02961">
    <property type="entry name" value="PDI_a_family"/>
    <property type="match status" value="1"/>
</dbReference>
<evidence type="ECO:0000259" key="14">
    <source>
        <dbReference type="PROSITE" id="PS51352"/>
    </source>
</evidence>
<feature type="disulfide bond" description="Redox-active" evidence="11">
    <location>
        <begin position="170"/>
        <end position="173"/>
    </location>
</feature>
<dbReference type="PANTHER" id="PTHR18929">
    <property type="entry name" value="PROTEIN DISULFIDE ISOMERASE"/>
    <property type="match status" value="1"/>
</dbReference>
<keyword evidence="16" id="KW-1185">Reference proteome</keyword>
<evidence type="ECO:0000256" key="10">
    <source>
        <dbReference type="ARBA" id="ARBA00023284"/>
    </source>
</evidence>
<dbReference type="GO" id="GO:0005788">
    <property type="term" value="C:endoplasmic reticulum lumen"/>
    <property type="evidence" value="ECO:0007669"/>
    <property type="project" value="UniProtKB-SubCell"/>
</dbReference>
<evidence type="ECO:0000256" key="8">
    <source>
        <dbReference type="ARBA" id="ARBA00023157"/>
    </source>
</evidence>
<dbReference type="CDD" id="cd02981">
    <property type="entry name" value="PDI_b_family"/>
    <property type="match status" value="1"/>
</dbReference>